<dbReference type="InterPro" id="IPR004358">
    <property type="entry name" value="Sig_transdc_His_kin-like_C"/>
</dbReference>
<comment type="subcellular location">
    <subcellularLocation>
        <location evidence="2">Cell membrane</location>
        <topology evidence="2">Multi-pass membrane protein</topology>
    </subcellularLocation>
</comment>
<keyword evidence="7" id="KW-0547">Nucleotide-binding</keyword>
<comment type="caution">
    <text evidence="15">The sequence shown here is derived from an EMBL/GenBank/DDBJ whole genome shotgun (WGS) entry which is preliminary data.</text>
</comment>
<evidence type="ECO:0000256" key="7">
    <source>
        <dbReference type="ARBA" id="ARBA00022741"/>
    </source>
</evidence>
<dbReference type="RefSeq" id="WP_055741511.1">
    <property type="nucleotide sequence ID" value="NZ_JAAIWL010000049.1"/>
</dbReference>
<evidence type="ECO:0000256" key="12">
    <source>
        <dbReference type="SAM" id="Phobius"/>
    </source>
</evidence>
<dbReference type="Pfam" id="PF02518">
    <property type="entry name" value="HATPase_c"/>
    <property type="match status" value="1"/>
</dbReference>
<dbReference type="InterPro" id="IPR003660">
    <property type="entry name" value="HAMP_dom"/>
</dbReference>
<dbReference type="InterPro" id="IPR003661">
    <property type="entry name" value="HisK_dim/P_dom"/>
</dbReference>
<feature type="domain" description="HAMP" evidence="14">
    <location>
        <begin position="79"/>
        <end position="125"/>
    </location>
</feature>
<evidence type="ECO:0000256" key="10">
    <source>
        <dbReference type="ARBA" id="ARBA00023012"/>
    </source>
</evidence>
<dbReference type="Gene3D" id="3.30.565.10">
    <property type="entry name" value="Histidine kinase-like ATPase, C-terminal domain"/>
    <property type="match status" value="1"/>
</dbReference>
<evidence type="ECO:0000313" key="15">
    <source>
        <dbReference type="EMBL" id="KQL51206.1"/>
    </source>
</evidence>
<evidence type="ECO:0000256" key="3">
    <source>
        <dbReference type="ARBA" id="ARBA00012438"/>
    </source>
</evidence>
<keyword evidence="10" id="KW-0902">Two-component regulatory system</keyword>
<dbReference type="InterPro" id="IPR050736">
    <property type="entry name" value="Sensor_HK_Regulatory"/>
</dbReference>
<keyword evidence="6" id="KW-0808">Transferase</keyword>
<gene>
    <name evidence="15" type="ORF">AN964_19610</name>
</gene>
<dbReference type="PANTHER" id="PTHR43711:SF1">
    <property type="entry name" value="HISTIDINE KINASE 1"/>
    <property type="match status" value="1"/>
</dbReference>
<organism evidence="15 16">
    <name type="scientific">Heyndrickxia shackletonii</name>
    <dbReference type="NCBI Taxonomy" id="157838"/>
    <lineage>
        <taxon>Bacteria</taxon>
        <taxon>Bacillati</taxon>
        <taxon>Bacillota</taxon>
        <taxon>Bacilli</taxon>
        <taxon>Bacillales</taxon>
        <taxon>Bacillaceae</taxon>
        <taxon>Heyndrickxia</taxon>
    </lineage>
</organism>
<dbReference type="SUPFAM" id="SSF55874">
    <property type="entry name" value="ATPase domain of HSP90 chaperone/DNA topoisomerase II/histidine kinase"/>
    <property type="match status" value="1"/>
</dbReference>
<keyword evidence="12" id="KW-1133">Transmembrane helix</keyword>
<keyword evidence="16" id="KW-1185">Reference proteome</keyword>
<dbReference type="OrthoDB" id="9813151at2"/>
<feature type="domain" description="Histidine kinase" evidence="13">
    <location>
        <begin position="133"/>
        <end position="348"/>
    </location>
</feature>
<dbReference type="FunFam" id="1.10.287.130:FF:000001">
    <property type="entry name" value="Two-component sensor histidine kinase"/>
    <property type="match status" value="1"/>
</dbReference>
<feature type="transmembrane region" description="Helical" evidence="12">
    <location>
        <begin position="9"/>
        <end position="33"/>
    </location>
</feature>
<dbReference type="PRINTS" id="PR00344">
    <property type="entry name" value="BCTRLSENSOR"/>
</dbReference>
<evidence type="ECO:0000256" key="6">
    <source>
        <dbReference type="ARBA" id="ARBA00022679"/>
    </source>
</evidence>
<proteinExistence type="predicted"/>
<dbReference type="GO" id="GO:0005886">
    <property type="term" value="C:plasma membrane"/>
    <property type="evidence" value="ECO:0007669"/>
    <property type="project" value="UniProtKB-SubCell"/>
</dbReference>
<dbReference type="PROSITE" id="PS50109">
    <property type="entry name" value="HIS_KIN"/>
    <property type="match status" value="1"/>
</dbReference>
<dbReference type="Proteomes" id="UP000051888">
    <property type="component" value="Unassembled WGS sequence"/>
</dbReference>
<evidence type="ECO:0000256" key="8">
    <source>
        <dbReference type="ARBA" id="ARBA00022777"/>
    </source>
</evidence>
<dbReference type="SMART" id="SM00388">
    <property type="entry name" value="HisKA"/>
    <property type="match status" value="1"/>
</dbReference>
<dbReference type="Pfam" id="PF00512">
    <property type="entry name" value="HisKA"/>
    <property type="match status" value="1"/>
</dbReference>
<sequence>MRQPRVWEIILFILGMFAMVMVMNSAAYFITLYFFRMQHIRPSGYLFQLVTDIIGIVLFTITVYIISRATRKRHLVLWEAIIDALRKIARGEFNIHLNFEKGDHQFLSLVENINHMAKQLQQMEEMRQEFISNVSHEIQSPLTSISGFARALQEEDLTRAERLHYLEIIEGESNRLSKISDNLLKLTSLESQNHPFEQRNFRLDKQIRKIVLASEPQWTEKELEMDVSLEEVTIFADEDLLSQVWINLIHNSIKFTPSKGKIRIQLTKKQDHLFVHISDSGIGISAEDQMHIFERFYKADKSRTRTAGGSGLGLSIVKKIIELHKGEISVKSQVGKGTTFTVTFPVLKDKT</sequence>
<dbReference type="GO" id="GO:0000155">
    <property type="term" value="F:phosphorelay sensor kinase activity"/>
    <property type="evidence" value="ECO:0007669"/>
    <property type="project" value="InterPro"/>
</dbReference>
<dbReference type="CDD" id="cd00082">
    <property type="entry name" value="HisKA"/>
    <property type="match status" value="1"/>
</dbReference>
<evidence type="ECO:0000256" key="1">
    <source>
        <dbReference type="ARBA" id="ARBA00000085"/>
    </source>
</evidence>
<dbReference type="SMART" id="SM00387">
    <property type="entry name" value="HATPase_c"/>
    <property type="match status" value="1"/>
</dbReference>
<evidence type="ECO:0000313" key="16">
    <source>
        <dbReference type="Proteomes" id="UP000051888"/>
    </source>
</evidence>
<evidence type="ECO:0000256" key="5">
    <source>
        <dbReference type="ARBA" id="ARBA00022553"/>
    </source>
</evidence>
<dbReference type="CDD" id="cd16922">
    <property type="entry name" value="HATPase_EvgS-ArcB-TorS-like"/>
    <property type="match status" value="1"/>
</dbReference>
<keyword evidence="5" id="KW-0597">Phosphoprotein</keyword>
<evidence type="ECO:0000256" key="9">
    <source>
        <dbReference type="ARBA" id="ARBA00022840"/>
    </source>
</evidence>
<dbReference type="EMBL" id="LJJC01000006">
    <property type="protein sequence ID" value="KQL51206.1"/>
    <property type="molecule type" value="Genomic_DNA"/>
</dbReference>
<dbReference type="InterPro" id="IPR036097">
    <property type="entry name" value="HisK_dim/P_sf"/>
</dbReference>
<reference evidence="15 16" key="1">
    <citation type="submission" date="2015-09" db="EMBL/GenBank/DDBJ databases">
        <title>Genome sequencing project for genomic taxonomy and phylogenomics of Bacillus-like bacteria.</title>
        <authorList>
            <person name="Liu B."/>
            <person name="Wang J."/>
            <person name="Zhu Y."/>
            <person name="Liu G."/>
            <person name="Chen Q."/>
            <person name="Chen Z."/>
            <person name="Lan J."/>
            <person name="Che J."/>
            <person name="Ge C."/>
            <person name="Shi H."/>
            <person name="Pan Z."/>
            <person name="Liu X."/>
        </authorList>
    </citation>
    <scope>NUCLEOTIDE SEQUENCE [LARGE SCALE GENOMIC DNA]</scope>
    <source>
        <strain evidence="15 16">LMG 18435</strain>
    </source>
</reference>
<dbReference type="GO" id="GO:0005524">
    <property type="term" value="F:ATP binding"/>
    <property type="evidence" value="ECO:0007669"/>
    <property type="project" value="UniProtKB-KW"/>
</dbReference>
<feature type="transmembrane region" description="Helical" evidence="12">
    <location>
        <begin position="45"/>
        <end position="66"/>
    </location>
</feature>
<dbReference type="Gene3D" id="1.10.287.130">
    <property type="match status" value="1"/>
</dbReference>
<evidence type="ECO:0000256" key="4">
    <source>
        <dbReference type="ARBA" id="ARBA00022475"/>
    </source>
</evidence>
<evidence type="ECO:0000259" key="14">
    <source>
        <dbReference type="PROSITE" id="PS50885"/>
    </source>
</evidence>
<comment type="catalytic activity">
    <reaction evidence="1">
        <text>ATP + protein L-histidine = ADP + protein N-phospho-L-histidine.</text>
        <dbReference type="EC" id="2.7.13.3"/>
    </reaction>
</comment>
<keyword evidence="11 12" id="KW-0472">Membrane</keyword>
<keyword evidence="12" id="KW-0812">Transmembrane</keyword>
<protein>
    <recommendedName>
        <fullName evidence="3">histidine kinase</fullName>
        <ecNumber evidence="3">2.7.13.3</ecNumber>
    </recommendedName>
</protein>
<dbReference type="STRING" id="157838.AN964_19610"/>
<dbReference type="InterPro" id="IPR005467">
    <property type="entry name" value="His_kinase_dom"/>
</dbReference>
<dbReference type="PATRIC" id="fig|157838.3.peg.4330"/>
<dbReference type="PANTHER" id="PTHR43711">
    <property type="entry name" value="TWO-COMPONENT HISTIDINE KINASE"/>
    <property type="match status" value="1"/>
</dbReference>
<dbReference type="InterPro" id="IPR003594">
    <property type="entry name" value="HATPase_dom"/>
</dbReference>
<accession>A0A0Q3TAW1</accession>
<keyword evidence="9" id="KW-0067">ATP-binding</keyword>
<dbReference type="AlphaFoldDB" id="A0A0Q3TAW1"/>
<evidence type="ECO:0000256" key="11">
    <source>
        <dbReference type="ARBA" id="ARBA00023136"/>
    </source>
</evidence>
<dbReference type="EC" id="2.7.13.3" evidence="3"/>
<evidence type="ECO:0000256" key="2">
    <source>
        <dbReference type="ARBA" id="ARBA00004651"/>
    </source>
</evidence>
<dbReference type="SUPFAM" id="SSF47384">
    <property type="entry name" value="Homodimeric domain of signal transducing histidine kinase"/>
    <property type="match status" value="1"/>
</dbReference>
<keyword evidence="8" id="KW-0418">Kinase</keyword>
<name>A0A0Q3TAW1_9BACI</name>
<dbReference type="InterPro" id="IPR036890">
    <property type="entry name" value="HATPase_C_sf"/>
</dbReference>
<keyword evidence="4" id="KW-1003">Cell membrane</keyword>
<dbReference type="FunFam" id="3.30.565.10:FF:000006">
    <property type="entry name" value="Sensor histidine kinase WalK"/>
    <property type="match status" value="1"/>
</dbReference>
<evidence type="ECO:0000259" key="13">
    <source>
        <dbReference type="PROSITE" id="PS50109"/>
    </source>
</evidence>
<dbReference type="PROSITE" id="PS50885">
    <property type="entry name" value="HAMP"/>
    <property type="match status" value="1"/>
</dbReference>